<dbReference type="SUPFAM" id="SSF52540">
    <property type="entry name" value="P-loop containing nucleoside triphosphate hydrolases"/>
    <property type="match status" value="1"/>
</dbReference>
<dbReference type="InterPro" id="IPR039448">
    <property type="entry name" value="Beta_helix"/>
</dbReference>
<accession>A0ABV9SAP1</accession>
<dbReference type="SMART" id="SM00382">
    <property type="entry name" value="AAA"/>
    <property type="match status" value="1"/>
</dbReference>
<dbReference type="PANTHER" id="PTHR43392:SF2">
    <property type="entry name" value="AAA-TYPE ATPASE FAMILY PROTEIN _ ANKYRIN REPEAT FAMILY PROTEIN"/>
    <property type="match status" value="1"/>
</dbReference>
<evidence type="ECO:0000259" key="4">
    <source>
        <dbReference type="SMART" id="SM00382"/>
    </source>
</evidence>
<keyword evidence="3" id="KW-0067">ATP-binding</keyword>
<proteinExistence type="inferred from homology"/>
<dbReference type="InterPro" id="IPR012334">
    <property type="entry name" value="Pectin_lyas_fold"/>
</dbReference>
<dbReference type="Pfam" id="PF13229">
    <property type="entry name" value="Beta_helix"/>
    <property type="match status" value="1"/>
</dbReference>
<dbReference type="InterPro" id="IPR050773">
    <property type="entry name" value="CbxX/CfxQ_RuBisCO_ESX"/>
</dbReference>
<dbReference type="RefSeq" id="WP_378061500.1">
    <property type="nucleotide sequence ID" value="NZ_JBHSIS010000024.1"/>
</dbReference>
<protein>
    <submittedName>
        <fullName evidence="5">Right-handed parallel beta-helix repeat-containing protein</fullName>
    </submittedName>
</protein>
<dbReference type="CDD" id="cd00009">
    <property type="entry name" value="AAA"/>
    <property type="match status" value="1"/>
</dbReference>
<evidence type="ECO:0000256" key="1">
    <source>
        <dbReference type="ARBA" id="ARBA00010378"/>
    </source>
</evidence>
<dbReference type="Pfam" id="PF17866">
    <property type="entry name" value="AAA_lid_6"/>
    <property type="match status" value="1"/>
</dbReference>
<keyword evidence="2" id="KW-0547">Nucleotide-binding</keyword>
<dbReference type="InterPro" id="IPR003593">
    <property type="entry name" value="AAA+_ATPase"/>
</dbReference>
<dbReference type="InterPro" id="IPR000641">
    <property type="entry name" value="CbxX/CfxQ"/>
</dbReference>
<dbReference type="InterPro" id="IPR027417">
    <property type="entry name" value="P-loop_NTPase"/>
</dbReference>
<dbReference type="Gene3D" id="1.10.8.60">
    <property type="match status" value="1"/>
</dbReference>
<gene>
    <name evidence="5" type="ORF">ACFPCV_35420</name>
</gene>
<dbReference type="PANTHER" id="PTHR43392">
    <property type="entry name" value="AAA-TYPE ATPASE FAMILY PROTEIN / ANKYRIN REPEAT FAMILY PROTEIN"/>
    <property type="match status" value="1"/>
</dbReference>
<dbReference type="PRINTS" id="PR00819">
    <property type="entry name" value="CBXCFQXSUPER"/>
</dbReference>
<dbReference type="InterPro" id="IPR041627">
    <property type="entry name" value="AAA_lid_6"/>
</dbReference>
<name>A0ABV9SAP1_9PSEU</name>
<evidence type="ECO:0000313" key="6">
    <source>
        <dbReference type="Proteomes" id="UP001595859"/>
    </source>
</evidence>
<dbReference type="InterPro" id="IPR003959">
    <property type="entry name" value="ATPase_AAA_core"/>
</dbReference>
<dbReference type="InterPro" id="IPR006626">
    <property type="entry name" value="PbH1"/>
</dbReference>
<keyword evidence="6" id="KW-1185">Reference proteome</keyword>
<evidence type="ECO:0000256" key="3">
    <source>
        <dbReference type="ARBA" id="ARBA00022840"/>
    </source>
</evidence>
<comment type="similarity">
    <text evidence="1">Belongs to the CbxX/CfxQ family.</text>
</comment>
<comment type="caution">
    <text evidence="5">The sequence shown here is derived from an EMBL/GenBank/DDBJ whole genome shotgun (WGS) entry which is preliminary data.</text>
</comment>
<evidence type="ECO:0000256" key="2">
    <source>
        <dbReference type="ARBA" id="ARBA00022741"/>
    </source>
</evidence>
<organism evidence="5 6">
    <name type="scientific">Actinophytocola glycyrrhizae</name>
    <dbReference type="NCBI Taxonomy" id="2044873"/>
    <lineage>
        <taxon>Bacteria</taxon>
        <taxon>Bacillati</taxon>
        <taxon>Actinomycetota</taxon>
        <taxon>Actinomycetes</taxon>
        <taxon>Pseudonocardiales</taxon>
        <taxon>Pseudonocardiaceae</taxon>
    </lineage>
</organism>
<dbReference type="Pfam" id="PF00004">
    <property type="entry name" value="AAA"/>
    <property type="match status" value="1"/>
</dbReference>
<dbReference type="SMART" id="SM00710">
    <property type="entry name" value="PbH1"/>
    <property type="match status" value="5"/>
</dbReference>
<dbReference type="EMBL" id="JBHSIS010000024">
    <property type="protein sequence ID" value="MFC4858815.1"/>
    <property type="molecule type" value="Genomic_DNA"/>
</dbReference>
<dbReference type="Proteomes" id="UP001595859">
    <property type="component" value="Unassembled WGS sequence"/>
</dbReference>
<dbReference type="SUPFAM" id="SSF51126">
    <property type="entry name" value="Pectin lyase-like"/>
    <property type="match status" value="1"/>
</dbReference>
<reference evidence="6" key="1">
    <citation type="journal article" date="2019" name="Int. J. Syst. Evol. Microbiol.">
        <title>The Global Catalogue of Microorganisms (GCM) 10K type strain sequencing project: providing services to taxonomists for standard genome sequencing and annotation.</title>
        <authorList>
            <consortium name="The Broad Institute Genomics Platform"/>
            <consortium name="The Broad Institute Genome Sequencing Center for Infectious Disease"/>
            <person name="Wu L."/>
            <person name="Ma J."/>
        </authorList>
    </citation>
    <scope>NUCLEOTIDE SEQUENCE [LARGE SCALE GENOMIC DNA]</scope>
    <source>
        <strain evidence="6">ZS-22-S1</strain>
    </source>
</reference>
<sequence length="548" mass="57629">MTIMAARTLLVAPGRHGAYPTIGDALGNAPDGGVVAIAEGTYPETFELAGRRLTLRAHEGGEVVLDGTGGDWPVLAVRGGSLALHGLTIRAGAAAVQAEDVELTVERCALSTEAGPALVVRGCGRFTVNRCTVDGADQGIVVESSSGRIDETTVANIAGDGIVLGLGADPELRNCVVSDCGQRGVYVYRYARPVIESCEVSRTAHDGISVAQQSRPELRRCKVHDVGGVGIAFAAGCAGAVDSCQVDNSAAPGILVADGATPTVTEPARRAVSSGDSGLDDLLGDLDAMVGLPGVKAEVHAVVDEIQVNEWRRHAGLSVGTVSHHLIFAGAPGTGKTTVARTYGQLLKSLGVLSKGQFREVSRRDLVGQYIGHTAEKTSVVFEESLGGVLFIDEAYTLSRQAGAGGDFGQEAIDTLVKLMEDHRDEVAVIVAGYTAEMREFLDANPGLASRFSKTIEFENYSPEDLVQIVGRMVAAGDYRLDDAAAPVLREHFARIAADPNFGNARDARRLFEGVRKAQSQRLRLLGRRPETAELRALTARDVLAVTG</sequence>
<evidence type="ECO:0000313" key="5">
    <source>
        <dbReference type="EMBL" id="MFC4858815.1"/>
    </source>
</evidence>
<dbReference type="Gene3D" id="2.160.20.10">
    <property type="entry name" value="Single-stranded right-handed beta-helix, Pectin lyase-like"/>
    <property type="match status" value="1"/>
</dbReference>
<dbReference type="Gene3D" id="3.40.50.300">
    <property type="entry name" value="P-loop containing nucleotide triphosphate hydrolases"/>
    <property type="match status" value="1"/>
</dbReference>
<dbReference type="InterPro" id="IPR011050">
    <property type="entry name" value="Pectin_lyase_fold/virulence"/>
</dbReference>
<feature type="domain" description="AAA+ ATPase" evidence="4">
    <location>
        <begin position="322"/>
        <end position="462"/>
    </location>
</feature>